<proteinExistence type="predicted"/>
<feature type="transmembrane region" description="Helical" evidence="1">
    <location>
        <begin position="12"/>
        <end position="33"/>
    </location>
</feature>
<sequence length="142" mass="15949">MENEMDENLPPALVMITIAFLLHIFGNATLYYFTIEYSNSIINSGLWTRCESNANDKECYNIEVYAVHVVFILIGTLLFVKNGDDIITEPDGQLAYGYSFALCISGMCLAALVDIVLIIELIKPKKNTRNRVDANSNTNIKF</sequence>
<keyword evidence="1" id="KW-0812">Transmembrane</keyword>
<gene>
    <name evidence="2" type="ORF">MGAL_10B034615</name>
</gene>
<keyword evidence="1" id="KW-1133">Transmembrane helix</keyword>
<name>A0A8B6FG78_MYTGA</name>
<dbReference type="EMBL" id="UYJE01006619">
    <property type="protein sequence ID" value="VDI47537.1"/>
    <property type="molecule type" value="Genomic_DNA"/>
</dbReference>
<reference evidence="2" key="1">
    <citation type="submission" date="2018-11" db="EMBL/GenBank/DDBJ databases">
        <authorList>
            <person name="Alioto T."/>
            <person name="Alioto T."/>
        </authorList>
    </citation>
    <scope>NUCLEOTIDE SEQUENCE</scope>
</reference>
<keyword evidence="3" id="KW-1185">Reference proteome</keyword>
<keyword evidence="1" id="KW-0472">Membrane</keyword>
<evidence type="ECO:0000313" key="3">
    <source>
        <dbReference type="Proteomes" id="UP000596742"/>
    </source>
</evidence>
<feature type="transmembrane region" description="Helical" evidence="1">
    <location>
        <begin position="62"/>
        <end position="80"/>
    </location>
</feature>
<dbReference type="AlphaFoldDB" id="A0A8B6FG78"/>
<evidence type="ECO:0000256" key="1">
    <source>
        <dbReference type="SAM" id="Phobius"/>
    </source>
</evidence>
<protein>
    <submittedName>
        <fullName evidence="2">Uncharacterized protein</fullName>
    </submittedName>
</protein>
<evidence type="ECO:0000313" key="2">
    <source>
        <dbReference type="EMBL" id="VDI47537.1"/>
    </source>
</evidence>
<accession>A0A8B6FG78</accession>
<feature type="transmembrane region" description="Helical" evidence="1">
    <location>
        <begin position="95"/>
        <end position="122"/>
    </location>
</feature>
<dbReference type="Proteomes" id="UP000596742">
    <property type="component" value="Unassembled WGS sequence"/>
</dbReference>
<organism evidence="2 3">
    <name type="scientific">Mytilus galloprovincialis</name>
    <name type="common">Mediterranean mussel</name>
    <dbReference type="NCBI Taxonomy" id="29158"/>
    <lineage>
        <taxon>Eukaryota</taxon>
        <taxon>Metazoa</taxon>
        <taxon>Spiralia</taxon>
        <taxon>Lophotrochozoa</taxon>
        <taxon>Mollusca</taxon>
        <taxon>Bivalvia</taxon>
        <taxon>Autobranchia</taxon>
        <taxon>Pteriomorphia</taxon>
        <taxon>Mytilida</taxon>
        <taxon>Mytiloidea</taxon>
        <taxon>Mytilidae</taxon>
        <taxon>Mytilinae</taxon>
        <taxon>Mytilus</taxon>
    </lineage>
</organism>
<comment type="caution">
    <text evidence="2">The sequence shown here is derived from an EMBL/GenBank/DDBJ whole genome shotgun (WGS) entry which is preliminary data.</text>
</comment>